<dbReference type="SUPFAM" id="SSF160904">
    <property type="entry name" value="Jann2411-like"/>
    <property type="match status" value="1"/>
</dbReference>
<dbReference type="InterPro" id="IPR021005">
    <property type="entry name" value="Znf_CGNR"/>
</dbReference>
<organism evidence="2 3">
    <name type="scientific">Paenibacillus hemerocallicola</name>
    <dbReference type="NCBI Taxonomy" id="1172614"/>
    <lineage>
        <taxon>Bacteria</taxon>
        <taxon>Bacillati</taxon>
        <taxon>Bacillota</taxon>
        <taxon>Bacilli</taxon>
        <taxon>Bacillales</taxon>
        <taxon>Paenibacillaceae</taxon>
        <taxon>Paenibacillus</taxon>
    </lineage>
</organism>
<evidence type="ECO:0000259" key="1">
    <source>
        <dbReference type="Pfam" id="PF11706"/>
    </source>
</evidence>
<sequence>MVVTCQMNFTYYESLSVHLAVELINTLCPVTNTDRLSTPEELRQFLVESEKYVQDLVSEKNRGFDGDAVIAVHRKTVQSWPVRSEDVEIVRSLRKSLRTVFELAREQKAQDTAALLNEQLRISGATPRISWHHGPYHLHFESEEDGCAHWLATTTAMGLAFVLIEYGTERFGICASASCQKAFIDTSKNKSKRYCSEACAHRESVAAFRKRQRSKS</sequence>
<name>A0A5C4SYZ9_9BACL</name>
<dbReference type="Gene3D" id="1.10.3300.10">
    <property type="entry name" value="Jann2411-like domain"/>
    <property type="match status" value="1"/>
</dbReference>
<protein>
    <recommendedName>
        <fullName evidence="1">Zinc finger CGNR domain-containing protein</fullName>
    </recommendedName>
</protein>
<feature type="domain" description="Zinc finger CGNR" evidence="1">
    <location>
        <begin position="170"/>
        <end position="212"/>
    </location>
</feature>
<dbReference type="InterPro" id="IPR010852">
    <property type="entry name" value="ABATE"/>
</dbReference>
<dbReference type="PANTHER" id="PTHR35525">
    <property type="entry name" value="BLL6575 PROTEIN"/>
    <property type="match status" value="1"/>
</dbReference>
<proteinExistence type="predicted"/>
<gene>
    <name evidence="2" type="ORF">FE784_34425</name>
</gene>
<dbReference type="EMBL" id="VDCQ01000075">
    <property type="protein sequence ID" value="TNJ61371.1"/>
    <property type="molecule type" value="Genomic_DNA"/>
</dbReference>
<evidence type="ECO:0000313" key="2">
    <source>
        <dbReference type="EMBL" id="TNJ61371.1"/>
    </source>
</evidence>
<comment type="caution">
    <text evidence="2">The sequence shown here is derived from an EMBL/GenBank/DDBJ whole genome shotgun (WGS) entry which is preliminary data.</text>
</comment>
<dbReference type="InterPro" id="IPR023286">
    <property type="entry name" value="ABATE_dom_sf"/>
</dbReference>
<dbReference type="Pfam" id="PF07336">
    <property type="entry name" value="ABATE"/>
    <property type="match status" value="1"/>
</dbReference>
<keyword evidence="3" id="KW-1185">Reference proteome</keyword>
<dbReference type="PANTHER" id="PTHR35525:SF3">
    <property type="entry name" value="BLL6575 PROTEIN"/>
    <property type="match status" value="1"/>
</dbReference>
<dbReference type="Pfam" id="PF11706">
    <property type="entry name" value="zf-CGNR"/>
    <property type="match status" value="1"/>
</dbReference>
<dbReference type="Proteomes" id="UP000307943">
    <property type="component" value="Unassembled WGS sequence"/>
</dbReference>
<dbReference type="AlphaFoldDB" id="A0A5C4SYZ9"/>
<evidence type="ECO:0000313" key="3">
    <source>
        <dbReference type="Proteomes" id="UP000307943"/>
    </source>
</evidence>
<accession>A0A5C4SYZ9</accession>
<reference evidence="2 3" key="1">
    <citation type="submission" date="2019-05" db="EMBL/GenBank/DDBJ databases">
        <title>We sequenced the genome of Paenibacillus hemerocallicola KCTC 33185 for further insight into its adaptation and study the phylogeny of Paenibacillus.</title>
        <authorList>
            <person name="Narsing Rao M.P."/>
        </authorList>
    </citation>
    <scope>NUCLEOTIDE SEQUENCE [LARGE SCALE GENOMIC DNA]</scope>
    <source>
        <strain evidence="2 3">KCTC 33185</strain>
    </source>
</reference>
<dbReference type="OrthoDB" id="2631657at2"/>